<accession>A0ACC3NER6</accession>
<dbReference type="Proteomes" id="UP001281147">
    <property type="component" value="Unassembled WGS sequence"/>
</dbReference>
<reference evidence="1" key="1">
    <citation type="submission" date="2023-07" db="EMBL/GenBank/DDBJ databases">
        <title>Black Yeasts Isolated from many extreme environments.</title>
        <authorList>
            <person name="Coleine C."/>
            <person name="Stajich J.E."/>
            <person name="Selbmann L."/>
        </authorList>
    </citation>
    <scope>NUCLEOTIDE SEQUENCE</scope>
    <source>
        <strain evidence="1">CCFEE 5714</strain>
    </source>
</reference>
<proteinExistence type="predicted"/>
<comment type="caution">
    <text evidence="1">The sequence shown here is derived from an EMBL/GenBank/DDBJ whole genome shotgun (WGS) entry which is preliminary data.</text>
</comment>
<evidence type="ECO:0000313" key="2">
    <source>
        <dbReference type="Proteomes" id="UP001281147"/>
    </source>
</evidence>
<name>A0ACC3NER6_9PEZI</name>
<sequence length="358" mass="39710">MQKAQETLNKATGGMLGSLLPKRKLGKNGPEVTAMGYGAMGLSAFYGAPKPDEERFKLFDKAYEAGELFWDSADVYGDNEDLIGQWFKNNPGKRENIFLATKFANKQLPNGGREIDSSPEYCRSSCEKSLKRLGLLFVDLYYVHRLDGKTPVEKTMEVMKQLKEEGKIKYIGLSECSADSLRRACKVEHVDAVQIEYSPFALDIESEDIGVLKACRELGCAVVAYSPIGRGMLGGSIRSPSDFEEGDFRKFAPRFSEENFPKNLQLVDRITEIANKKGVTPSQLTLAWILAQGDDFFPIPGTTNPQRLEENLGALKVSLTKEEEKEIRDACEKAQVHGSRYPEGFSSALFADTPALSS</sequence>
<gene>
    <name evidence="1" type="ORF">LTR37_007982</name>
</gene>
<protein>
    <submittedName>
        <fullName evidence="1">Uncharacterized protein</fullName>
    </submittedName>
</protein>
<keyword evidence="2" id="KW-1185">Reference proteome</keyword>
<organism evidence="1 2">
    <name type="scientific">Vermiconidia calcicola</name>
    <dbReference type="NCBI Taxonomy" id="1690605"/>
    <lineage>
        <taxon>Eukaryota</taxon>
        <taxon>Fungi</taxon>
        <taxon>Dikarya</taxon>
        <taxon>Ascomycota</taxon>
        <taxon>Pezizomycotina</taxon>
        <taxon>Dothideomycetes</taxon>
        <taxon>Dothideomycetidae</taxon>
        <taxon>Mycosphaerellales</taxon>
        <taxon>Extremaceae</taxon>
        <taxon>Vermiconidia</taxon>
    </lineage>
</organism>
<dbReference type="EMBL" id="JAUTXU010000057">
    <property type="protein sequence ID" value="KAK3714180.1"/>
    <property type="molecule type" value="Genomic_DNA"/>
</dbReference>
<evidence type="ECO:0000313" key="1">
    <source>
        <dbReference type="EMBL" id="KAK3714180.1"/>
    </source>
</evidence>